<proteinExistence type="predicted"/>
<comment type="caution">
    <text evidence="1">The sequence shown here is derived from an EMBL/GenBank/DDBJ whole genome shotgun (WGS) entry which is preliminary data.</text>
</comment>
<dbReference type="InterPro" id="IPR032675">
    <property type="entry name" value="LRR_dom_sf"/>
</dbReference>
<evidence type="ECO:0000313" key="1">
    <source>
        <dbReference type="EMBL" id="KAF9450856.1"/>
    </source>
</evidence>
<gene>
    <name evidence="1" type="ORF">P691DRAFT_757828</name>
</gene>
<dbReference type="OrthoDB" id="3232239at2759"/>
<evidence type="ECO:0000313" key="2">
    <source>
        <dbReference type="Proteomes" id="UP000807342"/>
    </source>
</evidence>
<organism evidence="1 2">
    <name type="scientific">Macrolepiota fuliginosa MF-IS2</name>
    <dbReference type="NCBI Taxonomy" id="1400762"/>
    <lineage>
        <taxon>Eukaryota</taxon>
        <taxon>Fungi</taxon>
        <taxon>Dikarya</taxon>
        <taxon>Basidiomycota</taxon>
        <taxon>Agaricomycotina</taxon>
        <taxon>Agaricomycetes</taxon>
        <taxon>Agaricomycetidae</taxon>
        <taxon>Agaricales</taxon>
        <taxon>Agaricineae</taxon>
        <taxon>Agaricaceae</taxon>
        <taxon>Macrolepiota</taxon>
    </lineage>
</organism>
<sequence length="385" mass="43595">MSAARQYHNMYETKICIPQEIFNRVVHEVRTDVVSLAQLCLASHIFLAEARKALYTDVTLNDIVASGTGWRFSYEIPEHFFATLTQYNPELALYVHSFTYSIFPTKREPRYWALMNECFRLMINLKKFGLECEGKPTVGTAFRGCSFQLDNFHWRHPSCSSHHVEPMKGVIEFLSEQRELKSLSICVDGRIPAETCPKLETLSGGWSTIKNVLPGRSTVTKVAWKDCEPSAERSINMNLVSTELSNLRVFVIGEGLSRIDLARLIPYLSNLETLSLLGHSSPDLGSLNAELALISQSSLPNLRIFAWAPTPKFKDSDSFGEVPREIQEQSVMRWFGTMPKLQVAYFGDGSDSDSYEVESYSCWTRDGVETACIPWELMTEGNINK</sequence>
<dbReference type="AlphaFoldDB" id="A0A9P5XKI2"/>
<keyword evidence="2" id="KW-1185">Reference proteome</keyword>
<dbReference type="Proteomes" id="UP000807342">
    <property type="component" value="Unassembled WGS sequence"/>
</dbReference>
<name>A0A9P5XKI2_9AGAR</name>
<protein>
    <submittedName>
        <fullName evidence="1">Uncharacterized protein</fullName>
    </submittedName>
</protein>
<reference evidence="1" key="1">
    <citation type="submission" date="2020-11" db="EMBL/GenBank/DDBJ databases">
        <authorList>
            <consortium name="DOE Joint Genome Institute"/>
            <person name="Ahrendt S."/>
            <person name="Riley R."/>
            <person name="Andreopoulos W."/>
            <person name="Labutti K."/>
            <person name="Pangilinan J."/>
            <person name="Ruiz-Duenas F.J."/>
            <person name="Barrasa J.M."/>
            <person name="Sanchez-Garcia M."/>
            <person name="Camarero S."/>
            <person name="Miyauchi S."/>
            <person name="Serrano A."/>
            <person name="Linde D."/>
            <person name="Babiker R."/>
            <person name="Drula E."/>
            <person name="Ayuso-Fernandez I."/>
            <person name="Pacheco R."/>
            <person name="Padilla G."/>
            <person name="Ferreira P."/>
            <person name="Barriuso J."/>
            <person name="Kellner H."/>
            <person name="Castanera R."/>
            <person name="Alfaro M."/>
            <person name="Ramirez L."/>
            <person name="Pisabarro A.G."/>
            <person name="Kuo A."/>
            <person name="Tritt A."/>
            <person name="Lipzen A."/>
            <person name="He G."/>
            <person name="Yan M."/>
            <person name="Ng V."/>
            <person name="Cullen D."/>
            <person name="Martin F."/>
            <person name="Rosso M.-N."/>
            <person name="Henrissat B."/>
            <person name="Hibbett D."/>
            <person name="Martinez A.T."/>
            <person name="Grigoriev I.V."/>
        </authorList>
    </citation>
    <scope>NUCLEOTIDE SEQUENCE</scope>
    <source>
        <strain evidence="1">MF-IS2</strain>
    </source>
</reference>
<dbReference type="Gene3D" id="3.80.10.10">
    <property type="entry name" value="Ribonuclease Inhibitor"/>
    <property type="match status" value="1"/>
</dbReference>
<accession>A0A9P5XKI2</accession>
<dbReference type="EMBL" id="MU151096">
    <property type="protein sequence ID" value="KAF9450856.1"/>
    <property type="molecule type" value="Genomic_DNA"/>
</dbReference>